<proteinExistence type="predicted"/>
<dbReference type="Proteomes" id="UP000567885">
    <property type="component" value="Unassembled WGS sequence"/>
</dbReference>
<organism evidence="1 2">
    <name type="scientific">Fusarium heterosporum</name>
    <dbReference type="NCBI Taxonomy" id="42747"/>
    <lineage>
        <taxon>Eukaryota</taxon>
        <taxon>Fungi</taxon>
        <taxon>Dikarya</taxon>
        <taxon>Ascomycota</taxon>
        <taxon>Pezizomycotina</taxon>
        <taxon>Sordariomycetes</taxon>
        <taxon>Hypocreomycetidae</taxon>
        <taxon>Hypocreales</taxon>
        <taxon>Nectriaceae</taxon>
        <taxon>Fusarium</taxon>
        <taxon>Fusarium heterosporum species complex</taxon>
    </lineage>
</organism>
<sequence>MGSQKKGRGQIKPGNAKCPLPGCSKDRGNYTSSNEPAMFCKDHTCHAGSKCKSMTDKKHKFCYTHSKCAAFGCTAQVRDFEGDSFQYSKFGSYEWLCPHHSCQMKGKDGQCYQIRRDFKTQYCAEHSKKAKCSFPDCFWDRTSASNVCEHHTCLEPNCHRQTYLGADVRECYRHQPCTAPGCTTHVGVDNNKRPNKFCINHALCKNPGGCDTVIHPDYKYCEKHRCAQPTCTHLRDFQSVPYSEWCGKHRCSVPGCIERALNLHDRRFQNCSRHTCQQRDCSETANEAVFGSFFCPAHTCINGGCRQEAKVPGEYCREEACTKEGCGKVRATRSHLCIYHRDEDARPYVLSEPSYLGMSRPMSRADSFGHRRRSSGYIPAEYDMYYSHSEDSRRPVIRPQMSRRYDLMDDEFHRRILRQTPRR</sequence>
<evidence type="ECO:0000313" key="1">
    <source>
        <dbReference type="EMBL" id="KAF5661908.1"/>
    </source>
</evidence>
<reference evidence="1 2" key="1">
    <citation type="submission" date="2020-05" db="EMBL/GenBank/DDBJ databases">
        <title>Identification and distribution of gene clusters putatively required for synthesis of sphingolipid metabolism inhibitors in phylogenetically diverse species of the filamentous fungus Fusarium.</title>
        <authorList>
            <person name="Kim H.-S."/>
            <person name="Busman M."/>
            <person name="Brown D.W."/>
            <person name="Divon H."/>
            <person name="Uhlig S."/>
            <person name="Proctor R.H."/>
        </authorList>
    </citation>
    <scope>NUCLEOTIDE SEQUENCE [LARGE SCALE GENOMIC DNA]</scope>
    <source>
        <strain evidence="1 2">NRRL 20693</strain>
    </source>
</reference>
<comment type="caution">
    <text evidence="1">The sequence shown here is derived from an EMBL/GenBank/DDBJ whole genome shotgun (WGS) entry which is preliminary data.</text>
</comment>
<gene>
    <name evidence="1" type="ORF">FHETE_8188</name>
</gene>
<evidence type="ECO:0000313" key="2">
    <source>
        <dbReference type="Proteomes" id="UP000567885"/>
    </source>
</evidence>
<keyword evidence="2" id="KW-1185">Reference proteome</keyword>
<accession>A0A8H5WKX5</accession>
<dbReference type="EMBL" id="JAAGWQ010000171">
    <property type="protein sequence ID" value="KAF5661908.1"/>
    <property type="molecule type" value="Genomic_DNA"/>
</dbReference>
<dbReference type="OrthoDB" id="5207085at2759"/>
<name>A0A8H5WKX5_FUSHE</name>
<protein>
    <submittedName>
        <fullName evidence="1">Uncharacterized protein</fullName>
    </submittedName>
</protein>
<dbReference type="AlphaFoldDB" id="A0A8H5WKX5"/>